<dbReference type="Pfam" id="PF07730">
    <property type="entry name" value="HisKA_3"/>
    <property type="match status" value="1"/>
</dbReference>
<evidence type="ECO:0000256" key="4">
    <source>
        <dbReference type="ARBA" id="ARBA00022777"/>
    </source>
</evidence>
<dbReference type="PANTHER" id="PTHR24421:SF63">
    <property type="entry name" value="SENSOR HISTIDINE KINASE DESK"/>
    <property type="match status" value="1"/>
</dbReference>
<name>A0ABS5B074_9STRE</name>
<comment type="catalytic activity">
    <reaction evidence="1">
        <text>ATP + protein L-histidine = ADP + protein N-phospho-L-histidine.</text>
        <dbReference type="EC" id="2.7.13.3"/>
    </reaction>
</comment>
<dbReference type="Gene3D" id="1.20.5.1930">
    <property type="match status" value="1"/>
</dbReference>
<keyword evidence="3" id="KW-0808">Transferase</keyword>
<keyword evidence="6" id="KW-0472">Membrane</keyword>
<feature type="transmembrane region" description="Helical" evidence="6">
    <location>
        <begin position="105"/>
        <end position="123"/>
    </location>
</feature>
<comment type="caution">
    <text evidence="8">The sequence shown here is derived from an EMBL/GenBank/DDBJ whole genome shotgun (WGS) entry which is preliminary data.</text>
</comment>
<evidence type="ECO:0000256" key="2">
    <source>
        <dbReference type="ARBA" id="ARBA00012438"/>
    </source>
</evidence>
<feature type="transmembrane region" description="Helical" evidence="6">
    <location>
        <begin position="130"/>
        <end position="150"/>
    </location>
</feature>
<keyword evidence="6" id="KW-0812">Transmembrane</keyword>
<evidence type="ECO:0000256" key="3">
    <source>
        <dbReference type="ARBA" id="ARBA00022679"/>
    </source>
</evidence>
<dbReference type="EMBL" id="QFAY01000040">
    <property type="protein sequence ID" value="MBP2622224.1"/>
    <property type="molecule type" value="Genomic_DNA"/>
</dbReference>
<evidence type="ECO:0000313" key="9">
    <source>
        <dbReference type="Proteomes" id="UP001519349"/>
    </source>
</evidence>
<keyword evidence="4" id="KW-0418">Kinase</keyword>
<feature type="transmembrane region" description="Helical" evidence="6">
    <location>
        <begin position="62"/>
        <end position="85"/>
    </location>
</feature>
<dbReference type="InterPro" id="IPR050482">
    <property type="entry name" value="Sensor_HK_TwoCompSys"/>
</dbReference>
<dbReference type="Proteomes" id="UP001519349">
    <property type="component" value="Unassembled WGS sequence"/>
</dbReference>
<evidence type="ECO:0000313" key="8">
    <source>
        <dbReference type="EMBL" id="MBP2622224.1"/>
    </source>
</evidence>
<feature type="domain" description="Signal transduction histidine kinase subgroup 3 dimerisation and phosphoacceptor" evidence="7">
    <location>
        <begin position="175"/>
        <end position="236"/>
    </location>
</feature>
<organism evidence="8 9">
    <name type="scientific">Streptococcus panodentis</name>
    <dbReference type="NCBI Taxonomy" id="1581472"/>
    <lineage>
        <taxon>Bacteria</taxon>
        <taxon>Bacillati</taxon>
        <taxon>Bacillota</taxon>
        <taxon>Bacilli</taxon>
        <taxon>Lactobacillales</taxon>
        <taxon>Streptococcaceae</taxon>
        <taxon>Streptococcus</taxon>
    </lineage>
</organism>
<keyword evidence="6" id="KW-1133">Transmembrane helix</keyword>
<evidence type="ECO:0000256" key="5">
    <source>
        <dbReference type="ARBA" id="ARBA00023012"/>
    </source>
</evidence>
<keyword evidence="9" id="KW-1185">Reference proteome</keyword>
<protein>
    <recommendedName>
        <fullName evidence="2">histidine kinase</fullName>
        <ecNumber evidence="2">2.7.13.3</ecNumber>
    </recommendedName>
</protein>
<evidence type="ECO:0000256" key="6">
    <source>
        <dbReference type="SAM" id="Phobius"/>
    </source>
</evidence>
<dbReference type="EC" id="2.7.13.3" evidence="2"/>
<evidence type="ECO:0000259" key="7">
    <source>
        <dbReference type="Pfam" id="PF07730"/>
    </source>
</evidence>
<gene>
    <name evidence="8" type="ORF">DHL47_13030</name>
</gene>
<proteinExistence type="predicted"/>
<dbReference type="PANTHER" id="PTHR24421">
    <property type="entry name" value="NITRATE/NITRITE SENSOR PROTEIN NARX-RELATED"/>
    <property type="match status" value="1"/>
</dbReference>
<accession>A0ABS5B074</accession>
<keyword evidence="5" id="KW-0902">Two-component regulatory system</keyword>
<sequence length="238" mass="28016">MWEKIKKTHYMFHISLVFIIFPIAGVISGEYPLLLLFWTVLFVGAYYTVLLSKHALIQALAWWMLVAYIFYASVWLNLGFSWYIFYLSNLLIYQLDGISFKSWRFWSFLTLQPAMLLGIYLVNQVDASQLLFFLTTFMFSDFMTLGLHRIQTDEKIREEKVKQNAQLNLFLAENERNRIGRDLHDSLGHTFAMLSLKAELTQQFLDLGAYEQARKEVGEIHDISRQSMADVRRIIENQ</sequence>
<dbReference type="InterPro" id="IPR011712">
    <property type="entry name" value="Sig_transdc_His_kin_sub3_dim/P"/>
</dbReference>
<reference evidence="8 9" key="1">
    <citation type="submission" date="2018-05" db="EMBL/GenBank/DDBJ databases">
        <title>Draft genome sequence of Streptococcus panodentis CCUG 70867T.</title>
        <authorList>
            <person name="Salva-Serra F."/>
            <person name="Mendez V."/>
            <person name="Jaen-Luchoro D."/>
            <person name="Gonzales-Siles L."/>
            <person name="Karlsson R."/>
            <person name="Engstrom-Jakobsson H."/>
            <person name="Busquets A."/>
            <person name="Gomila M."/>
            <person name="Pineiro-Iglesias B."/>
            <person name="Bennasar-Figueras A."/>
            <person name="Seeger M."/>
            <person name="Moore E."/>
        </authorList>
    </citation>
    <scope>NUCLEOTIDE SEQUENCE [LARGE SCALE GENOMIC DNA]</scope>
    <source>
        <strain evidence="8 9">CCUG 70867</strain>
    </source>
</reference>
<evidence type="ECO:0000256" key="1">
    <source>
        <dbReference type="ARBA" id="ARBA00000085"/>
    </source>
</evidence>
<feature type="transmembrane region" description="Helical" evidence="6">
    <location>
        <begin position="33"/>
        <end position="50"/>
    </location>
</feature>
<feature type="transmembrane region" description="Helical" evidence="6">
    <location>
        <begin position="9"/>
        <end position="27"/>
    </location>
</feature>